<evidence type="ECO:0000313" key="4">
    <source>
        <dbReference type="Proteomes" id="UP001208692"/>
    </source>
</evidence>
<protein>
    <submittedName>
        <fullName evidence="1">Uncharacterized protein</fullName>
    </submittedName>
</protein>
<reference evidence="1 4" key="1">
    <citation type="submission" date="2021-11" db="EMBL/GenBank/DDBJ databases">
        <title>Draft genome sequence of Capnocytophaga sp. strain KC07075 isolated from cat oral cavity.</title>
        <authorList>
            <person name="Suzuki M."/>
            <person name="Imaoka K."/>
            <person name="Kimura M."/>
            <person name="Morikawa S."/>
            <person name="Maeda K."/>
        </authorList>
    </citation>
    <scope>NUCLEOTIDE SEQUENCE</scope>
    <source>
        <strain evidence="1">KC07075</strain>
        <strain evidence="2 4">KC07079</strain>
    </source>
</reference>
<evidence type="ECO:0000313" key="1">
    <source>
        <dbReference type="EMBL" id="GJM49904.1"/>
    </source>
</evidence>
<dbReference type="EMBL" id="BQKB01000081">
    <property type="protein sequence ID" value="GJM54255.1"/>
    <property type="molecule type" value="Genomic_DNA"/>
</dbReference>
<name>A0AAV5ARE9_9FLAO</name>
<gene>
    <name evidence="1" type="ORF">RCZ15_08790</name>
    <name evidence="2" type="ORF">RCZ16_25710</name>
</gene>
<keyword evidence="4" id="KW-1185">Reference proteome</keyword>
<evidence type="ECO:0000313" key="3">
    <source>
        <dbReference type="Proteomes" id="UP001207736"/>
    </source>
</evidence>
<dbReference type="EMBL" id="BQKA01000015">
    <property type="protein sequence ID" value="GJM49904.1"/>
    <property type="molecule type" value="Genomic_DNA"/>
</dbReference>
<organism evidence="1 3">
    <name type="scientific">Capnocytophaga catalasegens</name>
    <dbReference type="NCBI Taxonomy" id="1004260"/>
    <lineage>
        <taxon>Bacteria</taxon>
        <taxon>Pseudomonadati</taxon>
        <taxon>Bacteroidota</taxon>
        <taxon>Flavobacteriia</taxon>
        <taxon>Flavobacteriales</taxon>
        <taxon>Flavobacteriaceae</taxon>
        <taxon>Capnocytophaga</taxon>
    </lineage>
</organism>
<dbReference type="AlphaFoldDB" id="A0AAV5ARE9"/>
<comment type="caution">
    <text evidence="1">The sequence shown here is derived from an EMBL/GenBank/DDBJ whole genome shotgun (WGS) entry which is preliminary data.</text>
</comment>
<dbReference type="Proteomes" id="UP001207736">
    <property type="component" value="Unassembled WGS sequence"/>
</dbReference>
<dbReference type="Proteomes" id="UP001208692">
    <property type="component" value="Unassembled WGS sequence"/>
</dbReference>
<proteinExistence type="predicted"/>
<evidence type="ECO:0000313" key="2">
    <source>
        <dbReference type="EMBL" id="GJM54255.1"/>
    </source>
</evidence>
<sequence>MTKVIDFNEIVRICEQKKQTGDIQTLSRMFRVTTDAIRMRMSRKDEKTYEALYQIIEQRENLIQKYQNQ</sequence>
<accession>A0AAV5ARE9</accession>
<dbReference type="RefSeq" id="WP_264847504.1">
    <property type="nucleotide sequence ID" value="NZ_BPMA01000058.1"/>
</dbReference>